<dbReference type="AlphaFoldDB" id="A0A5B7FFE1"/>
<comment type="caution">
    <text evidence="2">The sequence shown here is derived from an EMBL/GenBank/DDBJ whole genome shotgun (WGS) entry which is preliminary data.</text>
</comment>
<evidence type="ECO:0000313" key="2">
    <source>
        <dbReference type="EMBL" id="MPC45212.1"/>
    </source>
</evidence>
<dbReference type="Proteomes" id="UP000324222">
    <property type="component" value="Unassembled WGS sequence"/>
</dbReference>
<sequence length="151" mass="15863">MVEVCCGVGDAGVRGGGGVTGEPVWREGTAGQLDKPRGPQPQPQQRPECEQRHAPQPAPHLPLWWGVGEGEVRARLRGVRCGAVRCGVAEQPVQRTSNYCVRCSAAAPLPLLHHAGRGGRGGAARDGATLPLTARAAVWVAMRAALVAWQV</sequence>
<feature type="region of interest" description="Disordered" evidence="1">
    <location>
        <begin position="16"/>
        <end position="62"/>
    </location>
</feature>
<dbReference type="EMBL" id="VSRR010006627">
    <property type="protein sequence ID" value="MPC45212.1"/>
    <property type="molecule type" value="Genomic_DNA"/>
</dbReference>
<evidence type="ECO:0000256" key="1">
    <source>
        <dbReference type="SAM" id="MobiDB-lite"/>
    </source>
</evidence>
<reference evidence="2 3" key="1">
    <citation type="submission" date="2019-05" db="EMBL/GenBank/DDBJ databases">
        <title>Another draft genome of Portunus trituberculatus and its Hox gene families provides insights of decapod evolution.</title>
        <authorList>
            <person name="Jeong J.-H."/>
            <person name="Song I."/>
            <person name="Kim S."/>
            <person name="Choi T."/>
            <person name="Kim D."/>
            <person name="Ryu S."/>
            <person name="Kim W."/>
        </authorList>
    </citation>
    <scope>NUCLEOTIDE SEQUENCE [LARGE SCALE GENOMIC DNA]</scope>
    <source>
        <tissue evidence="2">Muscle</tissue>
    </source>
</reference>
<name>A0A5B7FFE1_PORTR</name>
<keyword evidence="3" id="KW-1185">Reference proteome</keyword>
<accession>A0A5B7FFE1</accession>
<proteinExistence type="predicted"/>
<organism evidence="2 3">
    <name type="scientific">Portunus trituberculatus</name>
    <name type="common">Swimming crab</name>
    <name type="synonym">Neptunus trituberculatus</name>
    <dbReference type="NCBI Taxonomy" id="210409"/>
    <lineage>
        <taxon>Eukaryota</taxon>
        <taxon>Metazoa</taxon>
        <taxon>Ecdysozoa</taxon>
        <taxon>Arthropoda</taxon>
        <taxon>Crustacea</taxon>
        <taxon>Multicrustacea</taxon>
        <taxon>Malacostraca</taxon>
        <taxon>Eumalacostraca</taxon>
        <taxon>Eucarida</taxon>
        <taxon>Decapoda</taxon>
        <taxon>Pleocyemata</taxon>
        <taxon>Brachyura</taxon>
        <taxon>Eubrachyura</taxon>
        <taxon>Portunoidea</taxon>
        <taxon>Portunidae</taxon>
        <taxon>Portuninae</taxon>
        <taxon>Portunus</taxon>
    </lineage>
</organism>
<gene>
    <name evidence="2" type="ORF">E2C01_038904</name>
</gene>
<protein>
    <submittedName>
        <fullName evidence="2">Uncharacterized protein</fullName>
    </submittedName>
</protein>
<evidence type="ECO:0000313" key="3">
    <source>
        <dbReference type="Proteomes" id="UP000324222"/>
    </source>
</evidence>